<dbReference type="InterPro" id="IPR046960">
    <property type="entry name" value="PPR_At4g14850-like_plant"/>
</dbReference>
<keyword evidence="1" id="KW-0677">Repeat</keyword>
<dbReference type="FunFam" id="1.25.40.10:FF:000344">
    <property type="entry name" value="Pentatricopeptide repeat-containing protein"/>
    <property type="match status" value="1"/>
</dbReference>
<gene>
    <name evidence="3" type="ORF">KP509_38G015500</name>
</gene>
<evidence type="ECO:0000313" key="3">
    <source>
        <dbReference type="EMBL" id="KAH7277917.1"/>
    </source>
</evidence>
<feature type="repeat" description="PPR" evidence="2">
    <location>
        <begin position="244"/>
        <end position="278"/>
    </location>
</feature>
<name>A0A8T2Q1U5_CERRI</name>
<feature type="repeat" description="PPR" evidence="2">
    <location>
        <begin position="439"/>
        <end position="473"/>
    </location>
</feature>
<feature type="repeat" description="PPR" evidence="2">
    <location>
        <begin position="541"/>
        <end position="571"/>
    </location>
</feature>
<dbReference type="NCBIfam" id="TIGR00756">
    <property type="entry name" value="PPR"/>
    <property type="match status" value="6"/>
</dbReference>
<feature type="repeat" description="PPR" evidence="2">
    <location>
        <begin position="71"/>
        <end position="105"/>
    </location>
</feature>
<sequence>MSLPSAEDIAPILYQCRKLLTFTHLQSFHARMCNFGLDKHSFFGDHLVSMFVKVGSTGEAQRLFNTLQHPGELAWNALISGYVQCGKADCALILYQKIQENALVCLNEYTIVGLLQACGKLKDLKNGCKLNDAIMRLGFLTNPHIGTSLLDMYAKCGSLGKAQQVFNELTYRDSVTWNALIVGYVDHGHGEEALKCFKVMQDEGIPVDVVTYTSTLKACAILGNVIEGFKINAEIAKHVNLECNIHVGNALVDMYCKCGLLNEAHDVFNDLSFRDVVSSNALLGGYCKQGLLATAQKMFDNLEARDTVSWNIMMSGCIEYGDNESVLSYFKCMQAAGVHPSRVTYVCALKAVSSVGNMMEGEAIHVELARNGLLKRDIVVSSCLVVMYVKCGSLSKAHEIFNMYCTNCVISGSVLVAGYVEKGLFLETHELFDSLPIRNVVTWNTLIAGYTEHGLGHEALNCYDCMQLEGVDPNAVTFLTVLKACASIKAIDKGLELHMKISQNGLLENDTSIGNTLLDMYIKCEDLVRARDLFDKLLVRDAVSWNSLIAGYAEKGLLVNAKELFDQLSSRDVVSWNALITGYIEYGLSEEALECLEQMQYEGISPDAVTYICCLKACMSLGASERGERLHTEIAKRGLLEKNLTLCNTVIDMYTKCGLLIKAQNFLDELSCRDVVSWNTLISGYVEHGDDREALNCFEKMQAEGISPDVVTLTCILKACGNIGAVERVQKLHADISRRGLWEIDLVLGNTLIYVCINCGLLAEAQEAFNKLPVRDVVSWNAFLAGNIGLIGHEDDALVLDKMTKDGIEPNCITFLNNIKRFNQHGLVDQSMRNRHVMDDGFDMETISKHHNTMVDLLGRVGHLDKAMDFFLESAFCRNPVACHAVLESCRKWGNTELARYAFNLGVQMGDKVDDADSVISTLQDGAQLNCK</sequence>
<comment type="caution">
    <text evidence="3">The sequence shown here is derived from an EMBL/GenBank/DDBJ whole genome shotgun (WGS) entry which is preliminary data.</text>
</comment>
<evidence type="ECO:0000256" key="1">
    <source>
        <dbReference type="ARBA" id="ARBA00022737"/>
    </source>
</evidence>
<accession>A0A8T2Q1U5</accession>
<evidence type="ECO:0000256" key="2">
    <source>
        <dbReference type="PROSITE-ProRule" id="PRU00708"/>
    </source>
</evidence>
<organism evidence="3 4">
    <name type="scientific">Ceratopteris richardii</name>
    <name type="common">Triangle waterfern</name>
    <dbReference type="NCBI Taxonomy" id="49495"/>
    <lineage>
        <taxon>Eukaryota</taxon>
        <taxon>Viridiplantae</taxon>
        <taxon>Streptophyta</taxon>
        <taxon>Embryophyta</taxon>
        <taxon>Tracheophyta</taxon>
        <taxon>Polypodiopsida</taxon>
        <taxon>Polypodiidae</taxon>
        <taxon>Polypodiales</taxon>
        <taxon>Pteridineae</taxon>
        <taxon>Pteridaceae</taxon>
        <taxon>Parkerioideae</taxon>
        <taxon>Ceratopteris</taxon>
    </lineage>
</organism>
<reference evidence="3" key="1">
    <citation type="submission" date="2021-08" db="EMBL/GenBank/DDBJ databases">
        <title>WGS assembly of Ceratopteris richardii.</title>
        <authorList>
            <person name="Marchant D.B."/>
            <person name="Chen G."/>
            <person name="Jenkins J."/>
            <person name="Shu S."/>
            <person name="Leebens-Mack J."/>
            <person name="Grimwood J."/>
            <person name="Schmutz J."/>
            <person name="Soltis P."/>
            <person name="Soltis D."/>
            <person name="Chen Z.-H."/>
        </authorList>
    </citation>
    <scope>NUCLEOTIDE SEQUENCE</scope>
    <source>
        <strain evidence="3">Whitten #5841</strain>
        <tissue evidence="3">Leaf</tissue>
    </source>
</reference>
<dbReference type="PANTHER" id="PTHR47926">
    <property type="entry name" value="PENTATRICOPEPTIDE REPEAT-CONTAINING PROTEIN"/>
    <property type="match status" value="1"/>
</dbReference>
<dbReference type="EMBL" id="CM035443">
    <property type="protein sequence ID" value="KAH7277917.1"/>
    <property type="molecule type" value="Genomic_DNA"/>
</dbReference>
<dbReference type="OrthoDB" id="185373at2759"/>
<keyword evidence="4" id="KW-1185">Reference proteome</keyword>
<feature type="repeat" description="PPR" evidence="2">
    <location>
        <begin position="674"/>
        <end position="708"/>
    </location>
</feature>
<feature type="repeat" description="PPR" evidence="2">
    <location>
        <begin position="306"/>
        <end position="340"/>
    </location>
</feature>
<dbReference type="InterPro" id="IPR002885">
    <property type="entry name" value="PPR_rpt"/>
</dbReference>
<dbReference type="InterPro" id="IPR011990">
    <property type="entry name" value="TPR-like_helical_dom_sf"/>
</dbReference>
<dbReference type="FunFam" id="1.25.40.10:FF:000031">
    <property type="entry name" value="Pentatricopeptide repeat-containing protein mitochondrial"/>
    <property type="match status" value="1"/>
</dbReference>
<dbReference type="Pfam" id="PF01535">
    <property type="entry name" value="PPR"/>
    <property type="match status" value="6"/>
</dbReference>
<dbReference type="GO" id="GO:0003723">
    <property type="term" value="F:RNA binding"/>
    <property type="evidence" value="ECO:0007669"/>
    <property type="project" value="InterPro"/>
</dbReference>
<protein>
    <recommendedName>
        <fullName evidence="5">Pentatricopeptide repeat-containing protein</fullName>
    </recommendedName>
</protein>
<dbReference type="Pfam" id="PF13041">
    <property type="entry name" value="PPR_2"/>
    <property type="match status" value="5"/>
</dbReference>
<feature type="repeat" description="PPR" evidence="2">
    <location>
        <begin position="572"/>
        <end position="606"/>
    </location>
</feature>
<feature type="repeat" description="PPR" evidence="2">
    <location>
        <begin position="173"/>
        <end position="207"/>
    </location>
</feature>
<evidence type="ECO:0008006" key="5">
    <source>
        <dbReference type="Google" id="ProtNLM"/>
    </source>
</evidence>
<evidence type="ECO:0000313" key="4">
    <source>
        <dbReference type="Proteomes" id="UP000825935"/>
    </source>
</evidence>
<dbReference type="Gene3D" id="1.25.40.10">
    <property type="entry name" value="Tetratricopeptide repeat domain"/>
    <property type="match status" value="7"/>
</dbReference>
<dbReference type="Proteomes" id="UP000825935">
    <property type="component" value="Chromosome 38"/>
</dbReference>
<dbReference type="AlphaFoldDB" id="A0A8T2Q1U5"/>
<dbReference type="PROSITE" id="PS51375">
    <property type="entry name" value="PPR"/>
    <property type="match status" value="8"/>
</dbReference>
<dbReference type="GO" id="GO:0009451">
    <property type="term" value="P:RNA modification"/>
    <property type="evidence" value="ECO:0007669"/>
    <property type="project" value="InterPro"/>
</dbReference>
<proteinExistence type="predicted"/>